<evidence type="ECO:0000313" key="2">
    <source>
        <dbReference type="EMBL" id="TCP35332.1"/>
    </source>
</evidence>
<keyword evidence="3" id="KW-1185">Reference proteome</keyword>
<dbReference type="GO" id="GO:0004519">
    <property type="term" value="F:endonuclease activity"/>
    <property type="evidence" value="ECO:0007669"/>
    <property type="project" value="UniProtKB-KW"/>
</dbReference>
<protein>
    <submittedName>
        <fullName evidence="2">Endonuclease/exonuclease/phosphatase family metal-dependent hydrolase</fullName>
    </submittedName>
</protein>
<keyword evidence="2" id="KW-0378">Hydrolase</keyword>
<name>A0A4R2PIL2_RHOSA</name>
<keyword evidence="2" id="KW-0255">Endonuclease</keyword>
<accession>A0A4R2PIL2</accession>
<dbReference type="InterPro" id="IPR003539">
    <property type="entry name" value="CD_toxinB"/>
</dbReference>
<keyword evidence="2" id="KW-0269">Exonuclease</keyword>
<dbReference type="AlphaFoldDB" id="A0A4R2PIL2"/>
<dbReference type="PRINTS" id="PR01388">
    <property type="entry name" value="CDTOXINB"/>
</dbReference>
<dbReference type="InParanoid" id="A0A4R2PIL2"/>
<sequence length="249" mass="26366">MSLMLTWNMQGGQGSYDSKWQALAGRIQRPAQYDLPEQPAIVFLQECSDVPGAETPQGWGQPPANITALSKNFGTSSRPLTYFIAHRRWGQGNNRVSYAVLVQTDPVNGQAADLTGSVVVHGPPQGAPGTRPIVGVTMGTATYYTMHAPSGVGAALSRTYVSDMIAAAAGAQGTDDYVIGGDFNCQPGDLYPQANPIPHGHLYESGEGTCGVRNLDYFTANGSAANRTALAQVTRINLISDHIAVSAHY</sequence>
<reference evidence="2 3" key="1">
    <citation type="submission" date="2019-03" db="EMBL/GenBank/DDBJ databases">
        <title>Genomic Encyclopedia of Type Strains, Phase IV (KMG-IV): sequencing the most valuable type-strain genomes for metagenomic binning, comparative biology and taxonomic classification.</title>
        <authorList>
            <person name="Goeker M."/>
        </authorList>
    </citation>
    <scope>NUCLEOTIDE SEQUENCE [LARGE SCALE GENOMIC DNA]</scope>
    <source>
        <strain evidence="2 3">DSM 2132</strain>
    </source>
</reference>
<feature type="domain" description="Endonuclease/exonuclease/phosphatase" evidence="1">
    <location>
        <begin position="5"/>
        <end position="242"/>
    </location>
</feature>
<evidence type="ECO:0000313" key="3">
    <source>
        <dbReference type="Proteomes" id="UP000295399"/>
    </source>
</evidence>
<dbReference type="EMBL" id="SLXO01000004">
    <property type="protein sequence ID" value="TCP35332.1"/>
    <property type="molecule type" value="Genomic_DNA"/>
</dbReference>
<proteinExistence type="predicted"/>
<dbReference type="GO" id="GO:0004527">
    <property type="term" value="F:exonuclease activity"/>
    <property type="evidence" value="ECO:0007669"/>
    <property type="project" value="UniProtKB-KW"/>
</dbReference>
<keyword evidence="2" id="KW-0540">Nuclease</keyword>
<dbReference type="InterPro" id="IPR005135">
    <property type="entry name" value="Endo/exonuclease/phosphatase"/>
</dbReference>
<dbReference type="RefSeq" id="WP_132708228.1">
    <property type="nucleotide sequence ID" value="NZ_JACIGF010000004.1"/>
</dbReference>
<dbReference type="Gene3D" id="3.60.10.10">
    <property type="entry name" value="Endonuclease/exonuclease/phosphatase"/>
    <property type="match status" value="1"/>
</dbReference>
<dbReference type="Proteomes" id="UP000295399">
    <property type="component" value="Unassembled WGS sequence"/>
</dbReference>
<gene>
    <name evidence="2" type="ORF">EV659_104184</name>
</gene>
<comment type="caution">
    <text evidence="2">The sequence shown here is derived from an EMBL/GenBank/DDBJ whole genome shotgun (WGS) entry which is preliminary data.</text>
</comment>
<dbReference type="Pfam" id="PF03372">
    <property type="entry name" value="Exo_endo_phos"/>
    <property type="match status" value="1"/>
</dbReference>
<dbReference type="InterPro" id="IPR036691">
    <property type="entry name" value="Endo/exonu/phosph_ase_sf"/>
</dbReference>
<evidence type="ECO:0000259" key="1">
    <source>
        <dbReference type="Pfam" id="PF03372"/>
    </source>
</evidence>
<dbReference type="SUPFAM" id="SSF56219">
    <property type="entry name" value="DNase I-like"/>
    <property type="match status" value="1"/>
</dbReference>
<organism evidence="2 3">
    <name type="scientific">Rhodothalassium salexigens DSM 2132</name>
    <dbReference type="NCBI Taxonomy" id="1188247"/>
    <lineage>
        <taxon>Bacteria</taxon>
        <taxon>Pseudomonadati</taxon>
        <taxon>Pseudomonadota</taxon>
        <taxon>Alphaproteobacteria</taxon>
        <taxon>Rhodothalassiales</taxon>
        <taxon>Rhodothalassiaceae</taxon>
        <taxon>Rhodothalassium</taxon>
    </lineage>
</organism>